<reference evidence="9" key="1">
    <citation type="submission" date="2017-10" db="EMBL/GenBank/DDBJ databases">
        <title>Massilia psychrophilum sp. nov., a novel purple-pigmented bacterium isolated from Tianshan glacier, Xinjiang Municipality, China.</title>
        <authorList>
            <person name="Wang H."/>
        </authorList>
    </citation>
    <scope>NUCLEOTIDE SEQUENCE [LARGE SCALE GENOMIC DNA]</scope>
    <source>
        <strain evidence="9">B2</strain>
    </source>
</reference>
<evidence type="ECO:0000256" key="7">
    <source>
        <dbReference type="SAM" id="SignalP"/>
    </source>
</evidence>
<feature type="active site" description="Proton acceptor" evidence="6">
    <location>
        <position position="211"/>
    </location>
</feature>
<feature type="short sequence motif" description="GXSXG" evidence="6">
    <location>
        <begin position="63"/>
        <end position="67"/>
    </location>
</feature>
<accession>A0A2D2DLN5</accession>
<dbReference type="Gene3D" id="3.10.20.310">
    <property type="entry name" value="membrane protein fhac"/>
    <property type="match status" value="1"/>
</dbReference>
<dbReference type="GO" id="GO:0016787">
    <property type="term" value="F:hydrolase activity"/>
    <property type="evidence" value="ECO:0007669"/>
    <property type="project" value="UniProtKB-UniRule"/>
</dbReference>
<keyword evidence="3 6" id="KW-0442">Lipid degradation</keyword>
<dbReference type="Gene3D" id="3.40.1090.10">
    <property type="entry name" value="Cytosolic phospholipase A2 catalytic domain"/>
    <property type="match status" value="2"/>
</dbReference>
<evidence type="ECO:0000259" key="8">
    <source>
        <dbReference type="PROSITE" id="PS51635"/>
    </source>
</evidence>
<name>A0A2D2DLN5_9BURK</name>
<dbReference type="Pfam" id="PF01734">
    <property type="entry name" value="Patatin"/>
    <property type="match status" value="1"/>
</dbReference>
<comment type="subcellular location">
    <subcellularLocation>
        <location evidence="1">Membrane</location>
    </subcellularLocation>
</comment>
<dbReference type="GO" id="GO:0019867">
    <property type="term" value="C:outer membrane"/>
    <property type="evidence" value="ECO:0007669"/>
    <property type="project" value="InterPro"/>
</dbReference>
<evidence type="ECO:0000256" key="6">
    <source>
        <dbReference type="PROSITE-ProRule" id="PRU01161"/>
    </source>
</evidence>
<keyword evidence="10" id="KW-1185">Reference proteome</keyword>
<feature type="signal peptide" evidence="7">
    <location>
        <begin position="1"/>
        <end position="21"/>
    </location>
</feature>
<evidence type="ECO:0000313" key="9">
    <source>
        <dbReference type="EMBL" id="ATQ75871.1"/>
    </source>
</evidence>
<dbReference type="RefSeq" id="WP_099875999.1">
    <property type="nucleotide sequence ID" value="NZ_CP024608.1"/>
</dbReference>
<protein>
    <submittedName>
        <fullName evidence="9">Esterase</fullName>
    </submittedName>
</protein>
<dbReference type="InterPro" id="IPR016035">
    <property type="entry name" value="Acyl_Trfase/lysoPLipase"/>
</dbReference>
<keyword evidence="7" id="KW-0732">Signal</keyword>
<feature type="active site" description="Nucleophile" evidence="6">
    <location>
        <position position="65"/>
    </location>
</feature>
<dbReference type="AlphaFoldDB" id="A0A2D2DLN5"/>
<dbReference type="SUPFAM" id="SSF52151">
    <property type="entry name" value="FabD/lysophospholipase-like"/>
    <property type="match status" value="1"/>
</dbReference>
<evidence type="ECO:0000256" key="3">
    <source>
        <dbReference type="ARBA" id="ARBA00022963"/>
    </source>
</evidence>
<feature type="domain" description="PNPLA" evidence="8">
    <location>
        <begin position="32"/>
        <end position="224"/>
    </location>
</feature>
<dbReference type="Gene3D" id="2.40.160.50">
    <property type="entry name" value="membrane protein fhac: a member of the omp85/tpsb transporter family"/>
    <property type="match status" value="1"/>
</dbReference>
<dbReference type="EMBL" id="CP024608">
    <property type="protein sequence ID" value="ATQ75871.1"/>
    <property type="molecule type" value="Genomic_DNA"/>
</dbReference>
<dbReference type="GO" id="GO:0016042">
    <property type="term" value="P:lipid catabolic process"/>
    <property type="evidence" value="ECO:0007669"/>
    <property type="project" value="UniProtKB-UniRule"/>
</dbReference>
<feature type="short sequence motif" description="GXGXXG" evidence="6">
    <location>
        <begin position="36"/>
        <end position="41"/>
    </location>
</feature>
<dbReference type="PROSITE" id="PS51635">
    <property type="entry name" value="PNPLA"/>
    <property type="match status" value="1"/>
</dbReference>
<keyword evidence="4 6" id="KW-0443">Lipid metabolism</keyword>
<dbReference type="InterPro" id="IPR000184">
    <property type="entry name" value="Bac_surfAg_D15"/>
</dbReference>
<dbReference type="CDD" id="cd07205">
    <property type="entry name" value="Pat_PNPLA6_PNPLA7_NTE1_like"/>
    <property type="match status" value="1"/>
</dbReference>
<dbReference type="KEGG" id="mass:CR152_16045"/>
<evidence type="ECO:0000256" key="1">
    <source>
        <dbReference type="ARBA" id="ARBA00004370"/>
    </source>
</evidence>
<dbReference type="InterPro" id="IPR050301">
    <property type="entry name" value="NTE"/>
</dbReference>
<feature type="short sequence motif" description="DGA/G" evidence="6">
    <location>
        <begin position="211"/>
        <end position="213"/>
    </location>
</feature>
<evidence type="ECO:0000313" key="10">
    <source>
        <dbReference type="Proteomes" id="UP000229897"/>
    </source>
</evidence>
<organism evidence="9 10">
    <name type="scientific">Massilia violaceinigra</name>
    <dbReference type="NCBI Taxonomy" id="2045208"/>
    <lineage>
        <taxon>Bacteria</taxon>
        <taxon>Pseudomonadati</taxon>
        <taxon>Pseudomonadota</taxon>
        <taxon>Betaproteobacteria</taxon>
        <taxon>Burkholderiales</taxon>
        <taxon>Oxalobacteraceae</taxon>
        <taxon>Telluria group</taxon>
        <taxon>Massilia</taxon>
    </lineage>
</organism>
<evidence type="ECO:0000256" key="2">
    <source>
        <dbReference type="ARBA" id="ARBA00022801"/>
    </source>
</evidence>
<dbReference type="PANTHER" id="PTHR14226:SF29">
    <property type="entry name" value="NEUROPATHY TARGET ESTERASE SWS"/>
    <property type="match status" value="1"/>
</dbReference>
<dbReference type="PANTHER" id="PTHR14226">
    <property type="entry name" value="NEUROPATHY TARGET ESTERASE/SWISS CHEESE D.MELANOGASTER"/>
    <property type="match status" value="1"/>
</dbReference>
<keyword evidence="5" id="KW-0472">Membrane</keyword>
<gene>
    <name evidence="9" type="ORF">CR152_16045</name>
</gene>
<feature type="chain" id="PRO_5013938014" evidence="7">
    <location>
        <begin position="22"/>
        <end position="730"/>
    </location>
</feature>
<proteinExistence type="predicted"/>
<dbReference type="OrthoDB" id="5290098at2"/>
<dbReference type="Pfam" id="PF01103">
    <property type="entry name" value="Omp85"/>
    <property type="match status" value="1"/>
</dbReference>
<keyword evidence="2 6" id="KW-0378">Hydrolase</keyword>
<sequence>MRAFSASVLLFLAVFHSSVLAADPPQRPKIGLVLSGGGARGVAHIGVLKVLEDMRIPVDYVVGTSMGSIVAGAYAMGNRPDDLEKRIAGVEWNKVLTDSPPRLERSTYAKATERKNIVSGEIGFSDAEMRLPRGLNYGQQIEFFFHTLAANTGDVAHFDELDIPFRAVATDIENGKMVVLERGGIARAMRASMSVPGVFAPVEIDDRALLDGGLVRNLPVDVVRGMGADIVIAVNLGTPLLKRDQIVSAFGVGQQMLNILTEQNVEASLRELTTRDVLILPQLGDFSAADFENSAKTIDMGAAAARVAAERLAPLALSEADFQAHLAARAARHPAVVKVNSVRIDTRQLKHVSERFINRKFSIKPGQQFSTAELHANMNSLYSTGDFENVTHRFEHGPDGRTLVIEPVEKQWGPNYLQAGVRLSTDLAGESDFTILLAHRGKWLTRSGLEWRNTVSLGQFNSFTSQLYQPLGGESRWYIAPTVRFSQNKDNLIINDKAVATYSAKHASVGIDLVNHVDDDSTFKVGLERGTERSDPSIGVSQLTSERNQIGVIKLEYVQDRLDDWVFPSSGNFTFVNARIAPTSVRSTLAYKRLDMGHERAWNSGAHRFSVAGRAGKLWGDDLPLMELFSLGGFLNLSGYQARQFLGGDYLFGRGVYTLKTTLLGTRNVYLGASVEIGKMTRRLNGDPMERVQFANSLFGAVNTALGPFTVAVGIGERGNQTFYLFFGKP</sequence>
<dbReference type="InterPro" id="IPR002641">
    <property type="entry name" value="PNPLA_dom"/>
</dbReference>
<dbReference type="Proteomes" id="UP000229897">
    <property type="component" value="Chromosome"/>
</dbReference>
<evidence type="ECO:0000256" key="4">
    <source>
        <dbReference type="ARBA" id="ARBA00023098"/>
    </source>
</evidence>
<evidence type="ECO:0000256" key="5">
    <source>
        <dbReference type="ARBA" id="ARBA00023136"/>
    </source>
</evidence>